<dbReference type="eggNOG" id="arCOG02559">
    <property type="taxonomic scope" value="Archaea"/>
</dbReference>
<dbReference type="EMBL" id="CP006019">
    <property type="protein sequence ID" value="AIF70300.1"/>
    <property type="molecule type" value="Genomic_DNA"/>
</dbReference>
<dbReference type="STRING" id="1343739.PAP_09625"/>
<keyword evidence="3" id="KW-1185">Reference proteome</keyword>
<organism evidence="2 3">
    <name type="scientific">Palaeococcus pacificus DY20341</name>
    <dbReference type="NCBI Taxonomy" id="1343739"/>
    <lineage>
        <taxon>Archaea</taxon>
        <taxon>Methanobacteriati</taxon>
        <taxon>Methanobacteriota</taxon>
        <taxon>Thermococci</taxon>
        <taxon>Thermococcales</taxon>
        <taxon>Thermococcaceae</taxon>
        <taxon>Palaeococcus</taxon>
    </lineage>
</organism>
<accession>A0A075LUA7</accession>
<evidence type="ECO:0000256" key="1">
    <source>
        <dbReference type="SAM" id="MobiDB-lite"/>
    </source>
</evidence>
<reference evidence="3" key="1">
    <citation type="submission" date="2013-06" db="EMBL/GenBank/DDBJ databases">
        <title>Complete Genome Sequence of Hyperthermophilic Palaeococcus pacificus DY20341T, Isolated from a Deep-Sea Hydrothermal Sediments.</title>
        <authorList>
            <person name="Zeng X."/>
            <person name="Shao Z."/>
        </authorList>
    </citation>
    <scope>NUCLEOTIDE SEQUENCE [LARGE SCALE GENOMIC DNA]</scope>
    <source>
        <strain evidence="3">DY20341</strain>
    </source>
</reference>
<dbReference type="HOGENOM" id="CLU_525448_0_0_2"/>
<name>A0A075LUA7_9EURY</name>
<dbReference type="NCBIfam" id="TIGR04288">
    <property type="entry name" value="CGP_CTERM"/>
    <property type="match status" value="1"/>
</dbReference>
<evidence type="ECO:0000313" key="3">
    <source>
        <dbReference type="Proteomes" id="UP000027981"/>
    </source>
</evidence>
<dbReference type="PANTHER" id="PTHR42754:SF1">
    <property type="entry name" value="LIPOPROTEIN"/>
    <property type="match status" value="1"/>
</dbReference>
<protein>
    <recommendedName>
        <fullName evidence="4">CGP-CTERM sorting domain-containing protein</fullName>
    </recommendedName>
</protein>
<feature type="region of interest" description="Disordered" evidence="1">
    <location>
        <begin position="421"/>
        <end position="465"/>
    </location>
</feature>
<gene>
    <name evidence="2" type="ORF">PAP_09625</name>
</gene>
<proteinExistence type="predicted"/>
<dbReference type="KEGG" id="ppac:PAP_09625"/>
<dbReference type="AlphaFoldDB" id="A0A075LUA7"/>
<evidence type="ECO:0000313" key="2">
    <source>
        <dbReference type="EMBL" id="AIF70300.1"/>
    </source>
</evidence>
<dbReference type="InterPro" id="IPR011043">
    <property type="entry name" value="Gal_Oxase/kelch_b-propeller"/>
</dbReference>
<reference evidence="2 3" key="2">
    <citation type="journal article" date="2015" name="Genome Announc.">
        <title>Complete Genome Sequence of Hyperthermophilic Piezophilic Archaeon Palaeococcus pacificus DY20341T, Isolated from Deep-Sea Hydrothermal Sediments.</title>
        <authorList>
            <person name="Zeng X."/>
            <person name="Jebbar M."/>
            <person name="Shao Z."/>
        </authorList>
    </citation>
    <scope>NUCLEOTIDE SEQUENCE [LARGE SCALE GENOMIC DNA]</scope>
    <source>
        <strain evidence="2 3">DY20341</strain>
    </source>
</reference>
<dbReference type="InterPro" id="IPR027552">
    <property type="entry name" value="CGP_CTERM"/>
</dbReference>
<dbReference type="PANTHER" id="PTHR42754">
    <property type="entry name" value="ENDOGLUCANASE"/>
    <property type="match status" value="1"/>
</dbReference>
<sequence>MRWLALLFMLILVPFASAYEVDYTSWGGERYDGAVALFPMEDFTILVGPTESFSEYRGLFLTHLTGDAQEFSKVIYGDVIIWPKDAALYNGYIYVVGQMGDTVFEKGDAFLAKLSLDGDVIYFKSIGRAFNDGANAIKIADDAIYIAGYTKPTGNIKRAFLAKLDLEGNLIWIKEFGENLFEAKALDVGDSIYVACSDGDDVYIVMFDKAGEFISAEKWENPGRDEVEYVTINNGFVYLSGSVENIGFGNAFLMKLDKNLTLEWAVSFGLGFGDSINAVLFNNSKILAVGKWGNFEMKSFNTFIARFNEDEFEWVGTFVSSGVTIPMSAFLEDGVLYIAGYTETSAVEFSIPNFSDVTKETLTKKLDITLSKVSHNDIAPISLSFTVKPVKVYVKNVEGYINAPIKGDAMLITFGKKEEATVTPTTTTTTQTTSTTTTTTTTTTSPSETSSTTTTSTPLSTTTTTTTTVTTTTVYTSQESTTTPTTTPSEEGGICGPALILTLTLIPATLKKKRW</sequence>
<dbReference type="SUPFAM" id="SSF50965">
    <property type="entry name" value="Galactose oxidase, central domain"/>
    <property type="match status" value="1"/>
</dbReference>
<dbReference type="Proteomes" id="UP000027981">
    <property type="component" value="Chromosome"/>
</dbReference>
<evidence type="ECO:0008006" key="4">
    <source>
        <dbReference type="Google" id="ProtNLM"/>
    </source>
</evidence>